<dbReference type="Gene3D" id="1.10.510.10">
    <property type="entry name" value="Transferase(Phosphotransferase) domain 1"/>
    <property type="match status" value="1"/>
</dbReference>
<dbReference type="PANTHER" id="PTHR43289:SF6">
    <property type="entry name" value="SERINE_THREONINE-PROTEIN KINASE NEKL-3"/>
    <property type="match status" value="1"/>
</dbReference>
<evidence type="ECO:0000313" key="10">
    <source>
        <dbReference type="EMBL" id="QEH37877.1"/>
    </source>
</evidence>
<evidence type="ECO:0000256" key="7">
    <source>
        <dbReference type="PROSITE-ProRule" id="PRU10141"/>
    </source>
</evidence>
<gene>
    <name evidence="10" type="primary">prkC_52</name>
    <name evidence="10" type="ORF">OJF2_64690</name>
</gene>
<keyword evidence="4 7" id="KW-0547">Nucleotide-binding</keyword>
<dbReference type="PANTHER" id="PTHR43289">
    <property type="entry name" value="MITOGEN-ACTIVATED PROTEIN KINASE KINASE KINASE 20-RELATED"/>
    <property type="match status" value="1"/>
</dbReference>
<dbReference type="SUPFAM" id="SSF56112">
    <property type="entry name" value="Protein kinase-like (PK-like)"/>
    <property type="match status" value="1"/>
</dbReference>
<dbReference type="RefSeq" id="WP_168222154.1">
    <property type="nucleotide sequence ID" value="NZ_CP042997.1"/>
</dbReference>
<dbReference type="InterPro" id="IPR000719">
    <property type="entry name" value="Prot_kinase_dom"/>
</dbReference>
<dbReference type="Proteomes" id="UP000324233">
    <property type="component" value="Chromosome"/>
</dbReference>
<feature type="region of interest" description="Disordered" evidence="8">
    <location>
        <begin position="1297"/>
        <end position="1338"/>
    </location>
</feature>
<accession>A0A5B9WBJ3</accession>
<dbReference type="FunFam" id="1.10.510.10:FF:000021">
    <property type="entry name" value="Serine/threonine protein kinase"/>
    <property type="match status" value="1"/>
</dbReference>
<dbReference type="GO" id="GO:0005524">
    <property type="term" value="F:ATP binding"/>
    <property type="evidence" value="ECO:0007669"/>
    <property type="project" value="UniProtKB-UniRule"/>
</dbReference>
<dbReference type="EC" id="2.7.11.1" evidence="1"/>
<dbReference type="PROSITE" id="PS50011">
    <property type="entry name" value="PROTEIN_KINASE_DOM"/>
    <property type="match status" value="1"/>
</dbReference>
<evidence type="ECO:0000256" key="1">
    <source>
        <dbReference type="ARBA" id="ARBA00012513"/>
    </source>
</evidence>
<evidence type="ECO:0000256" key="8">
    <source>
        <dbReference type="SAM" id="MobiDB-lite"/>
    </source>
</evidence>
<feature type="region of interest" description="Disordered" evidence="8">
    <location>
        <begin position="422"/>
        <end position="443"/>
    </location>
</feature>
<feature type="binding site" evidence="7">
    <location>
        <position position="103"/>
    </location>
    <ligand>
        <name>ATP</name>
        <dbReference type="ChEBI" id="CHEBI:30616"/>
    </ligand>
</feature>
<reference evidence="10 11" key="1">
    <citation type="submission" date="2019-08" db="EMBL/GenBank/DDBJ databases">
        <title>Deep-cultivation of Planctomycetes and their phenomic and genomic characterization uncovers novel biology.</title>
        <authorList>
            <person name="Wiegand S."/>
            <person name="Jogler M."/>
            <person name="Boedeker C."/>
            <person name="Pinto D."/>
            <person name="Vollmers J."/>
            <person name="Rivas-Marin E."/>
            <person name="Kohn T."/>
            <person name="Peeters S.H."/>
            <person name="Heuer A."/>
            <person name="Rast P."/>
            <person name="Oberbeckmann S."/>
            <person name="Bunk B."/>
            <person name="Jeske O."/>
            <person name="Meyerdierks A."/>
            <person name="Storesund J.E."/>
            <person name="Kallscheuer N."/>
            <person name="Luecker S."/>
            <person name="Lage O.M."/>
            <person name="Pohl T."/>
            <person name="Merkel B.J."/>
            <person name="Hornburger P."/>
            <person name="Mueller R.-W."/>
            <person name="Bruemmer F."/>
            <person name="Labrenz M."/>
            <person name="Spormann A.M."/>
            <person name="Op den Camp H."/>
            <person name="Overmann J."/>
            <person name="Amann R."/>
            <person name="Jetten M.S.M."/>
            <person name="Mascher T."/>
            <person name="Medema M.H."/>
            <person name="Devos D.P."/>
            <person name="Kaster A.-K."/>
            <person name="Ovreas L."/>
            <person name="Rohde M."/>
            <person name="Galperin M.Y."/>
            <person name="Jogler C."/>
        </authorList>
    </citation>
    <scope>NUCLEOTIDE SEQUENCE [LARGE SCALE GENOMIC DNA]</scope>
    <source>
        <strain evidence="10 11">OJF2</strain>
    </source>
</reference>
<feature type="region of interest" description="Disordered" evidence="8">
    <location>
        <begin position="1"/>
        <end position="61"/>
    </location>
</feature>
<dbReference type="PROSITE" id="PS00108">
    <property type="entry name" value="PROTEIN_KINASE_ST"/>
    <property type="match status" value="1"/>
</dbReference>
<keyword evidence="3 10" id="KW-0808">Transferase</keyword>
<feature type="compositionally biased region" description="Low complexity" evidence="8">
    <location>
        <begin position="867"/>
        <end position="892"/>
    </location>
</feature>
<dbReference type="KEGG" id="agv:OJF2_64690"/>
<dbReference type="Pfam" id="PF00069">
    <property type="entry name" value="Pkinase"/>
    <property type="match status" value="1"/>
</dbReference>
<dbReference type="CDD" id="cd14014">
    <property type="entry name" value="STKc_PknB_like"/>
    <property type="match status" value="1"/>
</dbReference>
<sequence>MQTPDDIAANEPSSHAGGRAPTGAGAGVAPGGPQDPPTVVRSSSSMARKLQGQPATAPPAPVMLPRLGEAVDTFVLEEAIGVGGMGAVFRALDAQLDRHVALKMLPLDQTDDPEIVQRFYQEGRSSAQLDHENIARVYSIGQDGPYHYIAFEYIEGVTVRRRVDEKGPLPPAETVDIALQIAQALVHASERGVVHRDIKPSNIILTPQGRAKLVDMGLARRFERDADHGLTQSGMTLGTFDYISPEQARDPRDVDVRSDLYSLGCTMFHMLAGQPPFPGGTVLQKLLQHQEEPAPDIRGLNPSVPVELARLVAKLLAKDRDRRYQTPEQVARDLLVIAGQMGMPVIPSDAHPWASGGHRVTWERHLAWLLPGLAFVAVIGLLAWWSRELNDPAAGPALPSPRTSVAESAGAAHAPAPFAGSVAKSAGTAEDARPLPAPPPRNIAVRPGEDLLAVLAAAPPRAVVTLTEDGPFLVGGRSGGHRGAGPLDRRDLTIRADSGARPVLRFAADSGFGEGAGPPGRLVGAARDGGPEGDGQSGSSSSAALLWFAGGNVTIEGLTFELDGEGPAVQTALIGEDTALTVRGCMFRQISRGEGRDRTAIRTRPARSPADAADRDRPPRLLVETSHFDGFQVGVASEGALDLVLRDCTFGPCSPAIRVENRVAGAAVPVDIRLRHASFMAGNGPVLDFEGALARVQAEDCVVAPAAGTAAILVAVDSPRDLEWQGRSNLYYRVRTFLKPTREADEARAIDDFDDWRDAPGEIRETDSLVANSPVWNSARPLQDLIIEQGDPTEAFSLSPALLATDYYGARQGPYGARTLEPPRGSPQPRSPATAGVEATAGAAAGAATASPLDPSIPKSPRPDSEPPAALAAGAGATNPASKPAPAAAGAGAARGGGEAPQRATIGPWDPMRKDARPPSPADVAGFAAGSPAPGRTPAAADAAVPATRPRPAARVPSDEEDVIRSAEQFANSVARFGERGGILKIARDVDLDLPPTEFGGGGDWVVQAEDEGSRPRIRLRSPTFASRAPSSWTTLFGARSGSLEVRGLDLILPEQESEIARANPQAAVAVSPGARLNLVDCTITVADRSPRSAAIVLPPADAAQNATKRGIPEASVVVADCFLRACGDAISVSSGRPLDLQLRNVLVATDGSLLRASGEAASSVADAFPLRSPSPTIRVKIERSTARTKGGLVYLESTPDQDEPPLTAIDATNSILTTAGQEPLFRVDGQGPMERLRDRIAWKADRVAYVQITTYRRDQVRQTGVSPRDYTRSDWRTAFDPTDILPIVDGLKFRTRPDSGRTACSLSREDLTLDAQGPGRERGPDLARVPAPPPADS</sequence>
<dbReference type="EMBL" id="CP042997">
    <property type="protein sequence ID" value="QEH37877.1"/>
    <property type="molecule type" value="Genomic_DNA"/>
</dbReference>
<feature type="domain" description="Protein kinase" evidence="9">
    <location>
        <begin position="74"/>
        <end position="354"/>
    </location>
</feature>
<keyword evidence="11" id="KW-1185">Reference proteome</keyword>
<organism evidence="10 11">
    <name type="scientific">Aquisphaera giovannonii</name>
    <dbReference type="NCBI Taxonomy" id="406548"/>
    <lineage>
        <taxon>Bacteria</taxon>
        <taxon>Pseudomonadati</taxon>
        <taxon>Planctomycetota</taxon>
        <taxon>Planctomycetia</taxon>
        <taxon>Isosphaerales</taxon>
        <taxon>Isosphaeraceae</taxon>
        <taxon>Aquisphaera</taxon>
    </lineage>
</organism>
<evidence type="ECO:0000256" key="3">
    <source>
        <dbReference type="ARBA" id="ARBA00022679"/>
    </source>
</evidence>
<evidence type="ECO:0000313" key="11">
    <source>
        <dbReference type="Proteomes" id="UP000324233"/>
    </source>
</evidence>
<proteinExistence type="predicted"/>
<dbReference type="PROSITE" id="PS00107">
    <property type="entry name" value="PROTEIN_KINASE_ATP"/>
    <property type="match status" value="1"/>
</dbReference>
<keyword evidence="6 7" id="KW-0067">ATP-binding</keyword>
<name>A0A5B9WBJ3_9BACT</name>
<evidence type="ECO:0000256" key="5">
    <source>
        <dbReference type="ARBA" id="ARBA00022777"/>
    </source>
</evidence>
<keyword evidence="2" id="KW-0723">Serine/threonine-protein kinase</keyword>
<dbReference type="InterPro" id="IPR008271">
    <property type="entry name" value="Ser/Thr_kinase_AS"/>
</dbReference>
<feature type="region of interest" description="Disordered" evidence="8">
    <location>
        <begin position="814"/>
        <end position="962"/>
    </location>
</feature>
<evidence type="ECO:0000256" key="6">
    <source>
        <dbReference type="ARBA" id="ARBA00022840"/>
    </source>
</evidence>
<protein>
    <recommendedName>
        <fullName evidence="1">non-specific serine/threonine protein kinase</fullName>
        <ecNumber evidence="1">2.7.11.1</ecNumber>
    </recommendedName>
</protein>
<keyword evidence="5 10" id="KW-0418">Kinase</keyword>
<feature type="compositionally biased region" description="Low complexity" evidence="8">
    <location>
        <begin position="932"/>
        <end position="956"/>
    </location>
</feature>
<feature type="compositionally biased region" description="Low complexity" evidence="8">
    <location>
        <begin position="833"/>
        <end position="850"/>
    </location>
</feature>
<feature type="region of interest" description="Disordered" evidence="8">
    <location>
        <begin position="596"/>
        <end position="617"/>
    </location>
</feature>
<dbReference type="Gene3D" id="3.30.200.20">
    <property type="entry name" value="Phosphorylase Kinase, domain 1"/>
    <property type="match status" value="1"/>
</dbReference>
<dbReference type="GO" id="GO:0004674">
    <property type="term" value="F:protein serine/threonine kinase activity"/>
    <property type="evidence" value="ECO:0007669"/>
    <property type="project" value="UniProtKB-KW"/>
</dbReference>
<evidence type="ECO:0000256" key="4">
    <source>
        <dbReference type="ARBA" id="ARBA00022741"/>
    </source>
</evidence>
<dbReference type="SMART" id="SM00220">
    <property type="entry name" value="S_TKc"/>
    <property type="match status" value="1"/>
</dbReference>
<dbReference type="InterPro" id="IPR017441">
    <property type="entry name" value="Protein_kinase_ATP_BS"/>
</dbReference>
<evidence type="ECO:0000256" key="2">
    <source>
        <dbReference type="ARBA" id="ARBA00022527"/>
    </source>
</evidence>
<dbReference type="InterPro" id="IPR011009">
    <property type="entry name" value="Kinase-like_dom_sf"/>
</dbReference>
<feature type="region of interest" description="Disordered" evidence="8">
    <location>
        <begin position="509"/>
        <end position="541"/>
    </location>
</feature>
<evidence type="ECO:0000259" key="9">
    <source>
        <dbReference type="PROSITE" id="PS50011"/>
    </source>
</evidence>